<keyword evidence="4" id="KW-0808">Transferase</keyword>
<comment type="caution">
    <text evidence="18">The sequence shown here is derived from an EMBL/GenBank/DDBJ whole genome shotgun (WGS) entry which is preliminary data.</text>
</comment>
<feature type="binding site" evidence="15">
    <location>
        <position position="232"/>
    </location>
    <ligand>
        <name>Zn(2+)</name>
        <dbReference type="ChEBI" id="CHEBI:29105"/>
    </ligand>
</feature>
<dbReference type="Gene3D" id="3.40.50.1220">
    <property type="entry name" value="TPP-binding domain"/>
    <property type="match status" value="1"/>
</dbReference>
<dbReference type="Gene3D" id="2.20.28.200">
    <property type="match status" value="1"/>
</dbReference>
<feature type="binding site" evidence="15">
    <location>
        <position position="202"/>
    </location>
    <ligand>
        <name>Zn(2+)</name>
        <dbReference type="ChEBI" id="CHEBI:29105"/>
    </ligand>
</feature>
<feature type="active site" description="Proton acceptor" evidence="15">
    <location>
        <position position="191"/>
    </location>
</feature>
<comment type="catalytic activity">
    <reaction evidence="11">
        <text>N(6)-decanoyl-L-lysyl-[protein] + NAD(+) + H2O = 2''-O-decanoyl-ADP-D-ribose + nicotinamide + L-lysyl-[protein]</text>
        <dbReference type="Rhea" id="RHEA:70631"/>
        <dbReference type="Rhea" id="RHEA-COMP:9752"/>
        <dbReference type="Rhea" id="RHEA-COMP:17932"/>
        <dbReference type="ChEBI" id="CHEBI:15377"/>
        <dbReference type="ChEBI" id="CHEBI:17154"/>
        <dbReference type="ChEBI" id="CHEBI:29969"/>
        <dbReference type="ChEBI" id="CHEBI:57540"/>
        <dbReference type="ChEBI" id="CHEBI:143222"/>
        <dbReference type="ChEBI" id="CHEBI:189688"/>
    </reaction>
    <physiologicalReaction direction="left-to-right" evidence="11">
        <dbReference type="Rhea" id="RHEA:70632"/>
    </physiologicalReaction>
</comment>
<dbReference type="GO" id="GO:0000785">
    <property type="term" value="C:chromatin"/>
    <property type="evidence" value="ECO:0007669"/>
    <property type="project" value="UniProtKB-ARBA"/>
</dbReference>
<protein>
    <recommendedName>
        <fullName evidence="2">protein acetyllysine N-acetyltransferase</fullName>
        <ecNumber evidence="2">2.3.1.286</ecNumber>
    </recommendedName>
    <alternativeName>
        <fullName evidence="10">Regulatory protein SIR2 homolog 7</fullName>
    </alternativeName>
    <alternativeName>
        <fullName evidence="9">SIR2-like protein 7</fullName>
    </alternativeName>
</protein>
<dbReference type="PANTHER" id="PTHR11085">
    <property type="entry name" value="NAD-DEPENDENT PROTEIN DEACYLASE SIRTUIN-5, MITOCHONDRIAL-RELATED"/>
    <property type="match status" value="1"/>
</dbReference>
<dbReference type="InterPro" id="IPR029035">
    <property type="entry name" value="DHS-like_NAD/FAD-binding_dom"/>
</dbReference>
<evidence type="ECO:0000256" key="3">
    <source>
        <dbReference type="ARBA" id="ARBA00022553"/>
    </source>
</evidence>
<keyword evidence="3" id="KW-0597">Phosphoprotein</keyword>
<comment type="cofactor">
    <cofactor evidence="1">
        <name>Zn(2+)</name>
        <dbReference type="ChEBI" id="CHEBI:29105"/>
    </cofactor>
</comment>
<dbReference type="PROSITE" id="PS50305">
    <property type="entry name" value="SIRTUIN"/>
    <property type="match status" value="1"/>
</dbReference>
<evidence type="ECO:0000256" key="5">
    <source>
        <dbReference type="ARBA" id="ARBA00022723"/>
    </source>
</evidence>
<evidence type="ECO:0000256" key="13">
    <source>
        <dbReference type="ARBA" id="ARBA00051399"/>
    </source>
</evidence>
<dbReference type="InterPro" id="IPR003000">
    <property type="entry name" value="Sirtuin"/>
</dbReference>
<dbReference type="SUPFAM" id="SSF52467">
    <property type="entry name" value="DHS-like NAD/FAD-binding domain"/>
    <property type="match status" value="1"/>
</dbReference>
<feature type="compositionally biased region" description="Basic and acidic residues" evidence="16">
    <location>
        <begin position="561"/>
        <end position="576"/>
    </location>
</feature>
<evidence type="ECO:0000313" key="18">
    <source>
        <dbReference type="EMBL" id="KAK6643291.1"/>
    </source>
</evidence>
<evidence type="ECO:0000256" key="11">
    <source>
        <dbReference type="ARBA" id="ARBA00050237"/>
    </source>
</evidence>
<dbReference type="InterPro" id="IPR050134">
    <property type="entry name" value="NAD-dep_sirtuin_deacylases"/>
</dbReference>
<evidence type="ECO:0000256" key="2">
    <source>
        <dbReference type="ARBA" id="ARBA00012928"/>
    </source>
</evidence>
<evidence type="ECO:0000256" key="4">
    <source>
        <dbReference type="ARBA" id="ARBA00022679"/>
    </source>
</evidence>
<evidence type="ECO:0000256" key="10">
    <source>
        <dbReference type="ARBA" id="ARBA00043038"/>
    </source>
</evidence>
<evidence type="ECO:0000256" key="8">
    <source>
        <dbReference type="ARBA" id="ARBA00038170"/>
    </source>
</evidence>
<evidence type="ECO:0000256" key="12">
    <source>
        <dbReference type="ARBA" id="ARBA00051105"/>
    </source>
</evidence>
<name>A0AAN8SDU5_POLSC</name>
<reference evidence="18 19" key="1">
    <citation type="submission" date="2023-10" db="EMBL/GenBank/DDBJ databases">
        <title>Genomes of two closely related lineages of the louse Polyplax serrata with different host specificities.</title>
        <authorList>
            <person name="Martinu J."/>
            <person name="Tarabai H."/>
            <person name="Stefka J."/>
            <person name="Hypsa V."/>
        </authorList>
    </citation>
    <scope>NUCLEOTIDE SEQUENCE [LARGE SCALE GENOMIC DNA]</scope>
    <source>
        <strain evidence="18">HR10_N</strain>
    </source>
</reference>
<evidence type="ECO:0000256" key="1">
    <source>
        <dbReference type="ARBA" id="ARBA00001947"/>
    </source>
</evidence>
<evidence type="ECO:0000256" key="6">
    <source>
        <dbReference type="ARBA" id="ARBA00022833"/>
    </source>
</evidence>
<dbReference type="Proteomes" id="UP001372834">
    <property type="component" value="Unassembled WGS sequence"/>
</dbReference>
<proteinExistence type="inferred from homology"/>
<dbReference type="PANTHER" id="PTHR11085:SF1">
    <property type="entry name" value="NAD-DEPENDENT PROTEIN DEACETYLASE SIRTUIN-7"/>
    <property type="match status" value="1"/>
</dbReference>
<evidence type="ECO:0000313" key="19">
    <source>
        <dbReference type="Proteomes" id="UP001372834"/>
    </source>
</evidence>
<organism evidence="18 19">
    <name type="scientific">Polyplax serrata</name>
    <name type="common">Common mouse louse</name>
    <dbReference type="NCBI Taxonomy" id="468196"/>
    <lineage>
        <taxon>Eukaryota</taxon>
        <taxon>Metazoa</taxon>
        <taxon>Ecdysozoa</taxon>
        <taxon>Arthropoda</taxon>
        <taxon>Hexapoda</taxon>
        <taxon>Insecta</taxon>
        <taxon>Pterygota</taxon>
        <taxon>Neoptera</taxon>
        <taxon>Paraneoptera</taxon>
        <taxon>Psocodea</taxon>
        <taxon>Troctomorpha</taxon>
        <taxon>Phthiraptera</taxon>
        <taxon>Anoplura</taxon>
        <taxon>Polyplacidae</taxon>
        <taxon>Polyplax</taxon>
    </lineage>
</organism>
<comment type="similarity">
    <text evidence="8">Belongs to the sirtuin family. Class IV subfamily.</text>
</comment>
<comment type="catalytic activity">
    <reaction evidence="12">
        <text>N(6)-succinyl-L-lysyl-[protein] + NAD(+) + H2O = 2''-O-succinyl-ADP-D-ribose + nicotinamide + L-lysyl-[protein]</text>
        <dbReference type="Rhea" id="RHEA:47668"/>
        <dbReference type="Rhea" id="RHEA-COMP:9752"/>
        <dbReference type="Rhea" id="RHEA-COMP:11877"/>
        <dbReference type="ChEBI" id="CHEBI:15377"/>
        <dbReference type="ChEBI" id="CHEBI:17154"/>
        <dbReference type="ChEBI" id="CHEBI:29969"/>
        <dbReference type="ChEBI" id="CHEBI:57540"/>
        <dbReference type="ChEBI" id="CHEBI:87830"/>
        <dbReference type="ChEBI" id="CHEBI:87832"/>
    </reaction>
    <physiologicalReaction direction="left-to-right" evidence="12">
        <dbReference type="Rhea" id="RHEA:47669"/>
    </physiologicalReaction>
</comment>
<dbReference type="FunFam" id="3.40.50.1220:FF:000038">
    <property type="entry name" value="NAD-dependent protein deacetylase sirtuin-6 isoform X2"/>
    <property type="match status" value="1"/>
</dbReference>
<dbReference type="FunFam" id="2.20.28.200:FF:000002">
    <property type="entry name" value="NAD-dependent deacetylase sirtuin-7"/>
    <property type="match status" value="1"/>
</dbReference>
<dbReference type="GO" id="GO:0010468">
    <property type="term" value="P:regulation of gene expression"/>
    <property type="evidence" value="ECO:0007669"/>
    <property type="project" value="UniProtKB-ARBA"/>
</dbReference>
<dbReference type="Pfam" id="PF02146">
    <property type="entry name" value="SIR2"/>
    <property type="match status" value="1"/>
</dbReference>
<dbReference type="AlphaFoldDB" id="A0AAN8SDU5"/>
<dbReference type="GO" id="GO:0070403">
    <property type="term" value="F:NAD+ binding"/>
    <property type="evidence" value="ECO:0007669"/>
    <property type="project" value="InterPro"/>
</dbReference>
<dbReference type="GO" id="GO:0035861">
    <property type="term" value="C:site of double-strand break"/>
    <property type="evidence" value="ECO:0007669"/>
    <property type="project" value="UniProtKB-ARBA"/>
</dbReference>
<dbReference type="GO" id="GO:0005634">
    <property type="term" value="C:nucleus"/>
    <property type="evidence" value="ECO:0007669"/>
    <property type="project" value="TreeGrafter"/>
</dbReference>
<evidence type="ECO:0000256" key="16">
    <source>
        <dbReference type="SAM" id="MobiDB-lite"/>
    </source>
</evidence>
<keyword evidence="5 15" id="KW-0479">Metal-binding</keyword>
<dbReference type="GO" id="GO:0140861">
    <property type="term" value="P:DNA repair-dependent chromatin remodeling"/>
    <property type="evidence" value="ECO:0007669"/>
    <property type="project" value="UniProtKB-ARBA"/>
</dbReference>
<gene>
    <name evidence="18" type="ORF">RUM43_004796</name>
</gene>
<feature type="region of interest" description="Disordered" evidence="16">
    <location>
        <begin position="538"/>
        <end position="597"/>
    </location>
</feature>
<accession>A0AAN8SDU5</accession>
<dbReference type="EC" id="2.3.1.286" evidence="2"/>
<feature type="binding site" evidence="15">
    <location>
        <position position="199"/>
    </location>
    <ligand>
        <name>Zn(2+)</name>
        <dbReference type="ChEBI" id="CHEBI:29105"/>
    </ligand>
</feature>
<dbReference type="EMBL" id="JAWJWE010000002">
    <property type="protein sequence ID" value="KAK6643291.1"/>
    <property type="molecule type" value="Genomic_DNA"/>
</dbReference>
<keyword evidence="6 15" id="KW-0862">Zinc</keyword>
<feature type="domain" description="Deacetylase sirtuin-type" evidence="17">
    <location>
        <begin position="86"/>
        <end position="333"/>
    </location>
</feature>
<dbReference type="GO" id="GO:0046872">
    <property type="term" value="F:metal ion binding"/>
    <property type="evidence" value="ECO:0007669"/>
    <property type="project" value="UniProtKB-KW"/>
</dbReference>
<sequence length="682" mass="78115">MSVNSAPGNYTRLRRKSPKIVTVSARKERNLSIKKVSVILQKDESKRTKEEKELLFNYSEIVREASLRIEKRKKLKERLKEVEDADAVLDEKCKQLAEAISKAEYLVVYTGAGISTAARIPDYRGASGIWTLLQQGKDIGTHDLTQADPTYTHMALYQLYSQGKLKHIVSQNCDGLHLRSGLPKKALSEVHGNMYIEVCRTCRPIIEYLRLFDVTENTGRYAHRTMRKCYKCNSSLVDSIVHFGERGNLPWPLNWKGACKAAEKADMILCIGSSLKVLKRYPWLWCMDKPAKRRPGIYIVNLQWTPKDCQAIIKINGKCDAVMERLMKYLAITVPKYSRKTDPIFKHATDLCKEEMHTLNRPFLSASVKSELVEVKQEKNWEDEYLADNSTLESAINERNEASVTSCKKEIVIDTGQGPDVKFIKKELIVITIRSGEDFKDCCSLFKTNQTHHHYDCPNFIDEKNDIPVIIEDDLLILKNNNGNSSINLFSPELGVEIKAKLENSSGLDVVKSDNKNGKSEESDINFAQRFSGEDLMSSSPIKREIQDEEDEEHHYKKLKVKEYKENLSESKEKKEQLKKRSNSSSTNGNDKSRVRTRLDSKETLNCKCCREEYLSNTCLFYLKREPVFKSTESFCDCCSSEDEDPGMDGYVPEEKPVDLQKVTVNPGWYGKGLRKNNRKKR</sequence>
<comment type="catalytic activity">
    <reaction evidence="14">
        <text>N(6)-glutaryl-L-lysyl-[protein] + NAD(+) + H2O = 2''-O-glutaryl-ADP-D-ribose + nicotinamide + L-lysyl-[protein]</text>
        <dbReference type="Rhea" id="RHEA:47664"/>
        <dbReference type="Rhea" id="RHEA-COMP:9752"/>
        <dbReference type="Rhea" id="RHEA-COMP:11875"/>
        <dbReference type="ChEBI" id="CHEBI:15377"/>
        <dbReference type="ChEBI" id="CHEBI:17154"/>
        <dbReference type="ChEBI" id="CHEBI:29969"/>
        <dbReference type="ChEBI" id="CHEBI:57540"/>
        <dbReference type="ChEBI" id="CHEBI:87828"/>
        <dbReference type="ChEBI" id="CHEBI:87829"/>
    </reaction>
    <physiologicalReaction direction="left-to-right" evidence="14">
        <dbReference type="Rhea" id="RHEA:47665"/>
    </physiologicalReaction>
</comment>
<evidence type="ECO:0000256" key="9">
    <source>
        <dbReference type="ARBA" id="ARBA00041832"/>
    </source>
</evidence>
<dbReference type="GO" id="GO:0097372">
    <property type="term" value="F:histone H3K18 deacetylase activity, NAD-dependent"/>
    <property type="evidence" value="ECO:0007669"/>
    <property type="project" value="TreeGrafter"/>
</dbReference>
<evidence type="ECO:0000259" key="17">
    <source>
        <dbReference type="PROSITE" id="PS50305"/>
    </source>
</evidence>
<evidence type="ECO:0000256" key="15">
    <source>
        <dbReference type="PROSITE-ProRule" id="PRU00236"/>
    </source>
</evidence>
<feature type="binding site" evidence="15">
    <location>
        <position position="229"/>
    </location>
    <ligand>
        <name>Zn(2+)</name>
        <dbReference type="ChEBI" id="CHEBI:29105"/>
    </ligand>
</feature>
<keyword evidence="7" id="KW-0520">NAD</keyword>
<evidence type="ECO:0000256" key="7">
    <source>
        <dbReference type="ARBA" id="ARBA00023027"/>
    </source>
</evidence>
<dbReference type="InterPro" id="IPR026590">
    <property type="entry name" value="Ssirtuin_cat_dom"/>
</dbReference>
<dbReference type="CDD" id="cd06262">
    <property type="entry name" value="metallo-hydrolase-like_MBL-fold"/>
    <property type="match status" value="1"/>
</dbReference>
<comment type="catalytic activity">
    <reaction evidence="13">
        <text>N(6)-propanoyl-L-lysyl-[protein] + NAD(+) + H2O = 3''-O-propanoyl-ADP-D-ribose + nicotinamide + L-lysyl-[protein]</text>
        <dbReference type="Rhea" id="RHEA:23500"/>
        <dbReference type="Rhea" id="RHEA-COMP:9752"/>
        <dbReference type="Rhea" id="RHEA-COMP:13758"/>
        <dbReference type="ChEBI" id="CHEBI:15377"/>
        <dbReference type="ChEBI" id="CHEBI:17154"/>
        <dbReference type="ChEBI" id="CHEBI:29969"/>
        <dbReference type="ChEBI" id="CHEBI:57540"/>
        <dbReference type="ChEBI" id="CHEBI:138019"/>
        <dbReference type="ChEBI" id="CHEBI:145015"/>
    </reaction>
    <physiologicalReaction direction="left-to-right" evidence="13">
        <dbReference type="Rhea" id="RHEA:23501"/>
    </physiologicalReaction>
</comment>
<evidence type="ECO:0000256" key="14">
    <source>
        <dbReference type="ARBA" id="ARBA00052763"/>
    </source>
</evidence>